<dbReference type="HOGENOM" id="CLU_3212318_0_0_10"/>
<organism evidence="1 2">
    <name type="scientific">Phocaeicola dorei DSM 17855</name>
    <dbReference type="NCBI Taxonomy" id="483217"/>
    <lineage>
        <taxon>Bacteria</taxon>
        <taxon>Pseudomonadati</taxon>
        <taxon>Bacteroidota</taxon>
        <taxon>Bacteroidia</taxon>
        <taxon>Bacteroidales</taxon>
        <taxon>Bacteroidaceae</taxon>
        <taxon>Phocaeicola</taxon>
    </lineage>
</organism>
<dbReference type="AlphaFoldDB" id="B6VWM3"/>
<gene>
    <name evidence="1" type="ORF">BACDOR_01681</name>
</gene>
<dbReference type="Proteomes" id="UP000004849">
    <property type="component" value="Unassembled WGS sequence"/>
</dbReference>
<protein>
    <submittedName>
        <fullName evidence="1">Uncharacterized protein</fullName>
    </submittedName>
</protein>
<accession>B6VWM3</accession>
<proteinExistence type="predicted"/>
<reference evidence="1 2" key="1">
    <citation type="submission" date="2008-10" db="EMBL/GenBank/DDBJ databases">
        <title>Draft genome sequence of Bacteroides dorei (DSM 17855).</title>
        <authorList>
            <person name="Sudarsanam P."/>
            <person name="Ley R."/>
            <person name="Guruge J."/>
            <person name="Turnbaugh P.J."/>
            <person name="Mahowald M."/>
            <person name="Liep D."/>
            <person name="Gordon J."/>
        </authorList>
    </citation>
    <scope>NUCLEOTIDE SEQUENCE [LARGE SCALE GENOMIC DNA]</scope>
    <source>
        <strain evidence="1 2">DSM 17855</strain>
    </source>
</reference>
<dbReference type="EMBL" id="ABWZ01000033">
    <property type="protein sequence ID" value="EEB25879.1"/>
    <property type="molecule type" value="Genomic_DNA"/>
</dbReference>
<sequence length="44" mass="5222">MDEENALQKDSKSHFVKDANLFCRKHQLRLTLKGLYLCNINEQE</sequence>
<evidence type="ECO:0000313" key="1">
    <source>
        <dbReference type="EMBL" id="EEB25879.1"/>
    </source>
</evidence>
<name>B6VWM3_9BACT</name>
<reference evidence="1 2" key="2">
    <citation type="submission" date="2008-10" db="EMBL/GenBank/DDBJ databases">
        <authorList>
            <person name="Fulton L."/>
            <person name="Clifton S."/>
            <person name="Fulton B."/>
            <person name="Xu J."/>
            <person name="Minx P."/>
            <person name="Pepin K.H."/>
            <person name="Johnson M."/>
            <person name="Thiruvilangam P."/>
            <person name="Bhonagiri V."/>
            <person name="Nash W.E."/>
            <person name="Mardis E.R."/>
            <person name="Wilson R.K."/>
        </authorList>
    </citation>
    <scope>NUCLEOTIDE SEQUENCE [LARGE SCALE GENOMIC DNA]</scope>
    <source>
        <strain evidence="1 2">DSM 17855</strain>
    </source>
</reference>
<evidence type="ECO:0000313" key="2">
    <source>
        <dbReference type="Proteomes" id="UP000004849"/>
    </source>
</evidence>